<dbReference type="Proteomes" id="UP000504636">
    <property type="component" value="Unplaced"/>
</dbReference>
<proteinExistence type="predicted"/>
<dbReference type="RefSeq" id="XP_033576413.1">
    <property type="nucleotide sequence ID" value="XM_033714068.1"/>
</dbReference>
<protein>
    <submittedName>
        <fullName evidence="8 10">Amino acid transporter</fullName>
    </submittedName>
</protein>
<dbReference type="GeneID" id="54454961"/>
<evidence type="ECO:0000256" key="2">
    <source>
        <dbReference type="ARBA" id="ARBA00022448"/>
    </source>
</evidence>
<comment type="subcellular location">
    <subcellularLocation>
        <location evidence="1">Membrane</location>
        <topology evidence="1">Multi-pass membrane protein</topology>
    </subcellularLocation>
</comment>
<dbReference type="PANTHER" id="PTHR45649">
    <property type="entry name" value="AMINO-ACID PERMEASE BAT1"/>
    <property type="match status" value="1"/>
</dbReference>
<evidence type="ECO:0000313" key="10">
    <source>
        <dbReference type="RefSeq" id="XP_033576413.1"/>
    </source>
</evidence>
<feature type="transmembrane region" description="Helical" evidence="7">
    <location>
        <begin position="45"/>
        <end position="72"/>
    </location>
</feature>
<feature type="transmembrane region" description="Helical" evidence="7">
    <location>
        <begin position="192"/>
        <end position="217"/>
    </location>
</feature>
<reference evidence="10" key="2">
    <citation type="submission" date="2020-04" db="EMBL/GenBank/DDBJ databases">
        <authorList>
            <consortium name="NCBI Genome Project"/>
        </authorList>
    </citation>
    <scope>NUCLEOTIDE SEQUENCE</scope>
    <source>
        <strain evidence="10">CBS 304.34</strain>
    </source>
</reference>
<keyword evidence="3 7" id="KW-0812">Transmembrane</keyword>
<organism evidence="8">
    <name type="scientific">Mytilinidion resinicola</name>
    <dbReference type="NCBI Taxonomy" id="574789"/>
    <lineage>
        <taxon>Eukaryota</taxon>
        <taxon>Fungi</taxon>
        <taxon>Dikarya</taxon>
        <taxon>Ascomycota</taxon>
        <taxon>Pezizomycotina</taxon>
        <taxon>Dothideomycetes</taxon>
        <taxon>Pleosporomycetidae</taxon>
        <taxon>Mytilinidiales</taxon>
        <taxon>Mytilinidiaceae</taxon>
        <taxon>Mytilinidion</taxon>
    </lineage>
</organism>
<feature type="transmembrane region" description="Helical" evidence="7">
    <location>
        <begin position="481"/>
        <end position="502"/>
    </location>
</feature>
<feature type="transmembrane region" description="Helical" evidence="7">
    <location>
        <begin position="307"/>
        <end position="325"/>
    </location>
</feature>
<dbReference type="GO" id="GO:0022857">
    <property type="term" value="F:transmembrane transporter activity"/>
    <property type="evidence" value="ECO:0007669"/>
    <property type="project" value="InterPro"/>
</dbReference>
<gene>
    <name evidence="8 10" type="ORF">BDZ99DRAFT_28698</name>
</gene>
<dbReference type="GO" id="GO:0016020">
    <property type="term" value="C:membrane"/>
    <property type="evidence" value="ECO:0007669"/>
    <property type="project" value="UniProtKB-SubCell"/>
</dbReference>
<keyword evidence="5 7" id="KW-0472">Membrane</keyword>
<evidence type="ECO:0000256" key="1">
    <source>
        <dbReference type="ARBA" id="ARBA00004141"/>
    </source>
</evidence>
<dbReference type="AlphaFoldDB" id="A0A6A6YLM7"/>
<feature type="transmembrane region" description="Helical" evidence="7">
    <location>
        <begin position="276"/>
        <end position="295"/>
    </location>
</feature>
<dbReference type="PIRSF" id="PIRSF006060">
    <property type="entry name" value="AA_transporter"/>
    <property type="match status" value="1"/>
</dbReference>
<sequence length="524" mass="57288">MPINKEKEDHTATVDSNSEKYDQYSDGDAKKLAEMGYTQDMTRKFSVWSVLGIGFSLTNSWWAVAGILITGISSGGPVLLIYGTILLFIVSIGVAGSLSELVSALPNAAGQSFWARELAPKRYANLASYTAGWFAWAGSIFACASVALTVGFALVGCYQLSHPDLITKPWMVVVAYQLVNFLAFFFNCYGRALPTIATIALYTSLLSFFITLIVVPAKAPTHQPASFVFTTFINNTGWSRGGIAFITGLINTNWGFSCLDTAVHMAEEVPRPERNIPIAIFGTIGIGFATSWFWIMSMLFSMTDVAGIAATATGVPILELFYQALGQNKAGAIVLEAFIIATGFGCMISCHTWASRLCWSFSRDRGIPGHHLWVQIHPALDMPLHAHAHALSSFLVACLGLLYLGSYAAINSIVTGCIVLPYISYAIPISCLLVRGRANIKPGPFWLGRFGLLCNVVTLAWTLFTLVMYSFPTVMPVTADYMNYVSACYGIILLIIVVDWFVRGRKRYRNQTMHHGLDGERIGL</sequence>
<dbReference type="Gene3D" id="1.20.1740.10">
    <property type="entry name" value="Amino acid/polyamine transporter I"/>
    <property type="match status" value="1"/>
</dbReference>
<feature type="transmembrane region" description="Helical" evidence="7">
    <location>
        <begin position="238"/>
        <end position="256"/>
    </location>
</feature>
<reference evidence="10" key="3">
    <citation type="submission" date="2025-04" db="UniProtKB">
        <authorList>
            <consortium name="RefSeq"/>
        </authorList>
    </citation>
    <scope>IDENTIFICATION</scope>
    <source>
        <strain evidence="10">CBS 304.34</strain>
    </source>
</reference>
<feature type="transmembrane region" description="Helical" evidence="7">
    <location>
        <begin position="79"/>
        <end position="98"/>
    </location>
</feature>
<evidence type="ECO:0000256" key="7">
    <source>
        <dbReference type="SAM" id="Phobius"/>
    </source>
</evidence>
<feature type="transmembrane region" description="Helical" evidence="7">
    <location>
        <begin position="446"/>
        <end position="469"/>
    </location>
</feature>
<evidence type="ECO:0000256" key="3">
    <source>
        <dbReference type="ARBA" id="ARBA00022692"/>
    </source>
</evidence>
<reference evidence="8 10" key="1">
    <citation type="journal article" date="2020" name="Stud. Mycol.">
        <title>101 Dothideomycetes genomes: a test case for predicting lifestyles and emergence of pathogens.</title>
        <authorList>
            <person name="Haridas S."/>
            <person name="Albert R."/>
            <person name="Binder M."/>
            <person name="Bloem J."/>
            <person name="Labutti K."/>
            <person name="Salamov A."/>
            <person name="Andreopoulos B."/>
            <person name="Baker S."/>
            <person name="Barry K."/>
            <person name="Bills G."/>
            <person name="Bluhm B."/>
            <person name="Cannon C."/>
            <person name="Castanera R."/>
            <person name="Culley D."/>
            <person name="Daum C."/>
            <person name="Ezra D."/>
            <person name="Gonzalez J."/>
            <person name="Henrissat B."/>
            <person name="Kuo A."/>
            <person name="Liang C."/>
            <person name="Lipzen A."/>
            <person name="Lutzoni F."/>
            <person name="Magnuson J."/>
            <person name="Mondo S."/>
            <person name="Nolan M."/>
            <person name="Ohm R."/>
            <person name="Pangilinan J."/>
            <person name="Park H.-J."/>
            <person name="Ramirez L."/>
            <person name="Alfaro M."/>
            <person name="Sun H."/>
            <person name="Tritt A."/>
            <person name="Yoshinaga Y."/>
            <person name="Zwiers L.-H."/>
            <person name="Turgeon B."/>
            <person name="Goodwin S."/>
            <person name="Spatafora J."/>
            <person name="Crous P."/>
            <person name="Grigoriev I."/>
        </authorList>
    </citation>
    <scope>NUCLEOTIDE SEQUENCE</scope>
    <source>
        <strain evidence="8 10">CBS 304.34</strain>
    </source>
</reference>
<evidence type="ECO:0000256" key="6">
    <source>
        <dbReference type="SAM" id="MobiDB-lite"/>
    </source>
</evidence>
<feature type="transmembrane region" description="Helical" evidence="7">
    <location>
        <begin position="331"/>
        <end position="354"/>
    </location>
</feature>
<dbReference type="InterPro" id="IPR002293">
    <property type="entry name" value="AA/rel_permease1"/>
</dbReference>
<dbReference type="Pfam" id="PF13520">
    <property type="entry name" value="AA_permease_2"/>
    <property type="match status" value="1"/>
</dbReference>
<feature type="transmembrane region" description="Helical" evidence="7">
    <location>
        <begin position="133"/>
        <end position="158"/>
    </location>
</feature>
<evidence type="ECO:0000313" key="8">
    <source>
        <dbReference type="EMBL" id="KAF2809449.1"/>
    </source>
</evidence>
<dbReference type="EMBL" id="MU003701">
    <property type="protein sequence ID" value="KAF2809449.1"/>
    <property type="molecule type" value="Genomic_DNA"/>
</dbReference>
<keyword evidence="2" id="KW-0813">Transport</keyword>
<evidence type="ECO:0000256" key="5">
    <source>
        <dbReference type="ARBA" id="ARBA00023136"/>
    </source>
</evidence>
<accession>A0A6A6YLM7</accession>
<evidence type="ECO:0000313" key="9">
    <source>
        <dbReference type="Proteomes" id="UP000504636"/>
    </source>
</evidence>
<feature type="transmembrane region" description="Helical" evidence="7">
    <location>
        <begin position="388"/>
        <end position="407"/>
    </location>
</feature>
<keyword evidence="9" id="KW-1185">Reference proteome</keyword>
<keyword evidence="4 7" id="KW-1133">Transmembrane helix</keyword>
<dbReference type="PANTHER" id="PTHR45649:SF7">
    <property type="entry name" value="CHOLINE TRANSPORT PROTEIN"/>
    <property type="match status" value="1"/>
</dbReference>
<evidence type="ECO:0000256" key="4">
    <source>
        <dbReference type="ARBA" id="ARBA00022989"/>
    </source>
</evidence>
<dbReference type="OrthoDB" id="2417308at2759"/>
<feature type="region of interest" description="Disordered" evidence="6">
    <location>
        <begin position="1"/>
        <end position="23"/>
    </location>
</feature>
<feature type="transmembrane region" description="Helical" evidence="7">
    <location>
        <begin position="170"/>
        <end position="186"/>
    </location>
</feature>
<name>A0A6A6YLM7_9PEZI</name>